<sequence>MDQISESEIWISEYGEIKNFEPEFIHYGDYSCLPIPRNAPNVTHPKYSDISNNKVREMLKGAMADETFSYITLPFSPSTFIKGSYVCIKKLMDWSPIFLTFSFTSSIGLEISKQYEFPKIEKNSWFFLPIDLPDVTRCVITGKWRNMECDLEISSIVFFREETHEETLIREAREKMWSEAPIIPKFVHEGDRNSIPIPRDDPLIVNSLFKPTKRPEWCHESFEAQRLLDGEDGEIKNNIAISHLSMHLPSPYPPCHINGACICVNRHAGSSALLFTFTDCDGKKTSKKYEFTKPEHRYEWYFLPIDLMRIVSCEIEGKGTWTEKNSRALYLSSLVFIRKESSEELPLESRKKGFMKLWSKSESIRIKYFSSLDDDLVSLQVPVLFEMVRGKDNSHSKESMYYDQGLPAQNMLKGESSVRLSHLSIPFSSSCPLKGAFIRLDNDNSSPSLLFTFTLSDGTKKSKKYKFTFPSLYEKWKFLPIDVDDVVSCEIQGKGTWKERNSRIFTIDCLLFIKVATIHEYLIHFPTQRKVSRLNAYFEAGIIIPKFIHEGNEDCVPVPSDHPSILDPTFVNIKAWDMTKKKTHRTYNQSLEAQKMLKCLGNFGRFTKIIIPFPFASPIFGAYIALAKEHSYPPSLLIFSFTSSNGRKTHKKYEIPEFKSDSWYFLPIDLPDCLDCSIIGKGIGTEYFCIESLVFVREEIVEDSTRERVETPLQTSLIGYQIIIPEYMYEGDRDSLRISRDDPSIINPIYSIVRGKNISKSTKSRNYDQSSQVLKMLKGESSVTLSHLSLPFSSPNRIKGAYICVDKFESSPSLTFCFSFRNGKKAQKVFDFTEPLLGKEWHYLPIGLKDVILCEIQGIGTWKEKNSRYFKIHSLVFIQNKDSHSTSTIKGLIREKEKTQTFQSEWTDGDSSDEMGMISEKKQLMGEKEQEMEDKPKDEDSSEDEVEYLGNRKNEKTEKIHKHRHKPRQHEHVRVEILTSAESITPLCTIGHGGFGEVILAHIDGVSFPCVLKKMLCVADEKVVRGCKHEFNLQLHLFNNPKCFNRIPRPLYILDLLNEDYIGDFGFMMEFCAGGSVKDFAKSWCADGKYLRTNIESSEESESDFSYSDYDCVSYSSDCQEHFSSDFDPMTLNPVKVCALCVGMIECLDEVFKAKKTLVHRDIKPDNFLIRVDPDSKKCSVVLADLGLARIQDSIQRSSSYQLASSGGISESDKKTNHDLFCGTVAYSPYEALKYSQQTRAGDAYSLGMSILSLFLCKHPIINHPLLHGVKEGIIIVKKVAQIIEEGLYCSLSRTPLFKSLLDIEGGKFKHLHKCLDEVFIGLTLFDPNKRINVHKACEKVQAIKHFLPEIGEGFEYPILEDFKKEKIKKYGKPKNIVKQKDSEIDRHHKSQKIDSLRIMKRSDDASMKQSTEKEEDHLRSRSSVLTTVSHSMSELRSLSVSSSIQSSILPRSELEDHIE</sequence>
<dbReference type="PROSITE" id="PS00108">
    <property type="entry name" value="PROTEIN_KINASE_ST"/>
    <property type="match status" value="1"/>
</dbReference>
<dbReference type="Gene3D" id="1.10.510.10">
    <property type="entry name" value="Transferase(Phosphotransferase) domain 1"/>
    <property type="match status" value="1"/>
</dbReference>
<organism evidence="6 7">
    <name type="scientific">Aduncisulcus paluster</name>
    <dbReference type="NCBI Taxonomy" id="2918883"/>
    <lineage>
        <taxon>Eukaryota</taxon>
        <taxon>Metamonada</taxon>
        <taxon>Carpediemonas-like organisms</taxon>
        <taxon>Aduncisulcus</taxon>
    </lineage>
</organism>
<dbReference type="InterPro" id="IPR017441">
    <property type="entry name" value="Protein_kinase_ATP_BS"/>
</dbReference>
<evidence type="ECO:0000256" key="2">
    <source>
        <dbReference type="ARBA" id="ARBA00022840"/>
    </source>
</evidence>
<proteinExistence type="predicted"/>
<feature type="region of interest" description="Disordered" evidence="4">
    <location>
        <begin position="1380"/>
        <end position="1460"/>
    </location>
</feature>
<feature type="binding site" evidence="3">
    <location>
        <position position="1013"/>
    </location>
    <ligand>
        <name>ATP</name>
        <dbReference type="ChEBI" id="CHEBI:30616"/>
    </ligand>
</feature>
<evidence type="ECO:0000313" key="6">
    <source>
        <dbReference type="EMBL" id="GKT34441.1"/>
    </source>
</evidence>
<protein>
    <recommendedName>
        <fullName evidence="5">Protein kinase domain-containing protein</fullName>
    </recommendedName>
</protein>
<dbReference type="SUPFAM" id="SSF56112">
    <property type="entry name" value="Protein kinase-like (PK-like)"/>
    <property type="match status" value="1"/>
</dbReference>
<evidence type="ECO:0000259" key="5">
    <source>
        <dbReference type="PROSITE" id="PS50011"/>
    </source>
</evidence>
<keyword evidence="7" id="KW-1185">Reference proteome</keyword>
<keyword evidence="2 3" id="KW-0067">ATP-binding</keyword>
<dbReference type="Proteomes" id="UP001057375">
    <property type="component" value="Unassembled WGS sequence"/>
</dbReference>
<feature type="compositionally biased region" description="Low complexity" evidence="4">
    <location>
        <begin position="1430"/>
        <end position="1452"/>
    </location>
</feature>
<dbReference type="InterPro" id="IPR011009">
    <property type="entry name" value="Kinase-like_dom_sf"/>
</dbReference>
<dbReference type="EMBL" id="BQXS01010812">
    <property type="protein sequence ID" value="GKT34441.1"/>
    <property type="molecule type" value="Genomic_DNA"/>
</dbReference>
<keyword evidence="1 3" id="KW-0547">Nucleotide-binding</keyword>
<evidence type="ECO:0000313" key="7">
    <source>
        <dbReference type="Proteomes" id="UP001057375"/>
    </source>
</evidence>
<evidence type="ECO:0000256" key="4">
    <source>
        <dbReference type="SAM" id="MobiDB-lite"/>
    </source>
</evidence>
<dbReference type="PROSITE" id="PS00107">
    <property type="entry name" value="PROTEIN_KINASE_ATP"/>
    <property type="match status" value="1"/>
</dbReference>
<dbReference type="PROSITE" id="PS50011">
    <property type="entry name" value="PROTEIN_KINASE_DOM"/>
    <property type="match status" value="1"/>
</dbReference>
<dbReference type="InterPro" id="IPR000719">
    <property type="entry name" value="Prot_kinase_dom"/>
</dbReference>
<name>A0ABQ5KR06_9EUKA</name>
<gene>
    <name evidence="6" type="ORF">ADUPG1_007795</name>
</gene>
<dbReference type="InterPro" id="IPR008271">
    <property type="entry name" value="Ser/Thr_kinase_AS"/>
</dbReference>
<dbReference type="InterPro" id="IPR053235">
    <property type="entry name" value="Ser_Thr_kinase"/>
</dbReference>
<dbReference type="PANTHER" id="PTHR24361">
    <property type="entry name" value="MITOGEN-ACTIVATED KINASE KINASE KINASE"/>
    <property type="match status" value="1"/>
</dbReference>
<feature type="compositionally biased region" description="Basic and acidic residues" evidence="4">
    <location>
        <begin position="1380"/>
        <end position="1420"/>
    </location>
</feature>
<comment type="caution">
    <text evidence="6">The sequence shown here is derived from an EMBL/GenBank/DDBJ whole genome shotgun (WGS) entry which is preliminary data.</text>
</comment>
<feature type="region of interest" description="Disordered" evidence="4">
    <location>
        <begin position="924"/>
        <end position="945"/>
    </location>
</feature>
<evidence type="ECO:0000256" key="1">
    <source>
        <dbReference type="ARBA" id="ARBA00022741"/>
    </source>
</evidence>
<feature type="domain" description="Protein kinase" evidence="5">
    <location>
        <begin position="984"/>
        <end position="1348"/>
    </location>
</feature>
<feature type="compositionally biased region" description="Basic and acidic residues" evidence="4">
    <location>
        <begin position="924"/>
        <end position="939"/>
    </location>
</feature>
<reference evidence="6" key="1">
    <citation type="submission" date="2022-03" db="EMBL/GenBank/DDBJ databases">
        <title>Draft genome sequence of Aduncisulcus paluster, a free-living microaerophilic Fornicata.</title>
        <authorList>
            <person name="Yuyama I."/>
            <person name="Kume K."/>
            <person name="Tamura T."/>
            <person name="Inagaki Y."/>
            <person name="Hashimoto T."/>
        </authorList>
    </citation>
    <scope>NUCLEOTIDE SEQUENCE</scope>
    <source>
        <strain evidence="6">NY0171</strain>
    </source>
</reference>
<evidence type="ECO:0000256" key="3">
    <source>
        <dbReference type="PROSITE-ProRule" id="PRU10141"/>
    </source>
</evidence>
<dbReference type="Pfam" id="PF00069">
    <property type="entry name" value="Pkinase"/>
    <property type="match status" value="1"/>
</dbReference>
<dbReference type="SMART" id="SM00220">
    <property type="entry name" value="S_TKc"/>
    <property type="match status" value="1"/>
</dbReference>
<accession>A0ABQ5KR06</accession>